<keyword evidence="1" id="KW-1133">Transmembrane helix</keyword>
<dbReference type="AlphaFoldDB" id="A0AAD9U5T2"/>
<keyword evidence="1" id="KW-0812">Transmembrane</keyword>
<keyword evidence="3" id="KW-1185">Reference proteome</keyword>
<protein>
    <recommendedName>
        <fullName evidence="4">Transmembrane protein</fullName>
    </recommendedName>
</protein>
<feature type="transmembrane region" description="Helical" evidence="1">
    <location>
        <begin position="57"/>
        <end position="78"/>
    </location>
</feature>
<comment type="caution">
    <text evidence="2">The sequence shown here is derived from an EMBL/GenBank/DDBJ whole genome shotgun (WGS) entry which is preliminary data.</text>
</comment>
<evidence type="ECO:0000313" key="2">
    <source>
        <dbReference type="EMBL" id="KAK2648068.1"/>
    </source>
</evidence>
<reference evidence="2" key="1">
    <citation type="journal article" date="2023" name="Plant J.">
        <title>Genome sequences and population genomics provide insights into the demographic history, inbreeding, and mutation load of two 'living fossil' tree species of Dipteronia.</title>
        <authorList>
            <person name="Feng Y."/>
            <person name="Comes H.P."/>
            <person name="Chen J."/>
            <person name="Zhu S."/>
            <person name="Lu R."/>
            <person name="Zhang X."/>
            <person name="Li P."/>
            <person name="Qiu J."/>
            <person name="Olsen K.M."/>
            <person name="Qiu Y."/>
        </authorList>
    </citation>
    <scope>NUCLEOTIDE SEQUENCE</scope>
    <source>
        <strain evidence="2">KIB01</strain>
    </source>
</reference>
<evidence type="ECO:0000313" key="3">
    <source>
        <dbReference type="Proteomes" id="UP001280121"/>
    </source>
</evidence>
<dbReference type="EMBL" id="JANJYI010000005">
    <property type="protein sequence ID" value="KAK2648068.1"/>
    <property type="molecule type" value="Genomic_DNA"/>
</dbReference>
<keyword evidence="1" id="KW-0472">Membrane</keyword>
<dbReference type="Proteomes" id="UP001280121">
    <property type="component" value="Unassembled WGS sequence"/>
</dbReference>
<organism evidence="2 3">
    <name type="scientific">Dipteronia dyeriana</name>
    <dbReference type="NCBI Taxonomy" id="168575"/>
    <lineage>
        <taxon>Eukaryota</taxon>
        <taxon>Viridiplantae</taxon>
        <taxon>Streptophyta</taxon>
        <taxon>Embryophyta</taxon>
        <taxon>Tracheophyta</taxon>
        <taxon>Spermatophyta</taxon>
        <taxon>Magnoliopsida</taxon>
        <taxon>eudicotyledons</taxon>
        <taxon>Gunneridae</taxon>
        <taxon>Pentapetalae</taxon>
        <taxon>rosids</taxon>
        <taxon>malvids</taxon>
        <taxon>Sapindales</taxon>
        <taxon>Sapindaceae</taxon>
        <taxon>Hippocastanoideae</taxon>
        <taxon>Acereae</taxon>
        <taxon>Dipteronia</taxon>
    </lineage>
</organism>
<gene>
    <name evidence="2" type="ORF">Ddye_015557</name>
</gene>
<accession>A0AAD9U5T2</accession>
<evidence type="ECO:0008006" key="4">
    <source>
        <dbReference type="Google" id="ProtNLM"/>
    </source>
</evidence>
<proteinExistence type="predicted"/>
<name>A0AAD9U5T2_9ROSI</name>
<feature type="transmembrane region" description="Helical" evidence="1">
    <location>
        <begin position="21"/>
        <end position="45"/>
    </location>
</feature>
<feature type="transmembrane region" description="Helical" evidence="1">
    <location>
        <begin position="85"/>
        <end position="104"/>
    </location>
</feature>
<evidence type="ECO:0000256" key="1">
    <source>
        <dbReference type="SAM" id="Phobius"/>
    </source>
</evidence>
<sequence length="105" mass="12243">MVVVMNVLLFGFEIRVATTMGLGWSPTMVTLILVLISLTFFFNYLEPTVEWSCRLGFSFVFFFWWGVNFWVSISYCFLVRVRVDVVVVFLVGVIYGSWCGRWVID</sequence>